<evidence type="ECO:0000256" key="1">
    <source>
        <dbReference type="ARBA" id="ARBA00022837"/>
    </source>
</evidence>
<feature type="compositionally biased region" description="Basic and acidic residues" evidence="2">
    <location>
        <begin position="1"/>
        <end position="18"/>
    </location>
</feature>
<comment type="caution">
    <text evidence="5">The sequence shown here is derived from an EMBL/GenBank/DDBJ whole genome shotgun (WGS) entry which is preliminary data.</text>
</comment>
<keyword evidence="3" id="KW-1133">Transmembrane helix</keyword>
<feature type="domain" description="EF-hand" evidence="4">
    <location>
        <begin position="60"/>
        <end position="95"/>
    </location>
</feature>
<feature type="compositionally biased region" description="Basic and acidic residues" evidence="2">
    <location>
        <begin position="26"/>
        <end position="37"/>
    </location>
</feature>
<gene>
    <name evidence="5" type="ORF">Agub_g189</name>
</gene>
<dbReference type="InterPro" id="IPR002048">
    <property type="entry name" value="EF_hand_dom"/>
</dbReference>
<dbReference type="Proteomes" id="UP001054857">
    <property type="component" value="Unassembled WGS sequence"/>
</dbReference>
<name>A0AAD3HGP4_9CHLO</name>
<dbReference type="InterPro" id="IPR011992">
    <property type="entry name" value="EF-hand-dom_pair"/>
</dbReference>
<keyword evidence="6" id="KW-1185">Reference proteome</keyword>
<sequence length="396" mass="42422">MSEGRGGDAEQYDNELHADSSQGRGGDAEQHSSELKVDVGRYDARYDRVTPSRNQINLERFDEKTRNILKKFDNNGDGRIDASEIQTIVSTLVAEKFKSKAFRIGLIILGVFTAVLLAAMFGLTWAVVSALKDTQVAGGVLVTNDKAQQTVMIANKDMLVVDGLLVTRDTSAVVTTSALRTRGGISGATPFDKLMSMQSLVFTTPAGANYSVSFQGVARIPDSSDVDGYIVKFQTSAGVLTLVNGTWSASNLTSPLLEELFTAMDGHGRRLVEQQHRTFVICDSGGLCGDPITCGEYGYDDCPDLPPPSTAIPKPPPPGSSSNTGATLYSGMCSKFSTYVYSCDAGATFCYGPNPSATQLNNYYSQGGCMSNCPKGWVVGDSFFCQGTPAYRFCCV</sequence>
<dbReference type="SUPFAM" id="SSF47473">
    <property type="entry name" value="EF-hand"/>
    <property type="match status" value="1"/>
</dbReference>
<feature type="transmembrane region" description="Helical" evidence="3">
    <location>
        <begin position="106"/>
        <end position="128"/>
    </location>
</feature>
<dbReference type="AlphaFoldDB" id="A0AAD3HGP4"/>
<evidence type="ECO:0000313" key="6">
    <source>
        <dbReference type="Proteomes" id="UP001054857"/>
    </source>
</evidence>
<organism evidence="5 6">
    <name type="scientific">Astrephomene gubernaculifera</name>
    <dbReference type="NCBI Taxonomy" id="47775"/>
    <lineage>
        <taxon>Eukaryota</taxon>
        <taxon>Viridiplantae</taxon>
        <taxon>Chlorophyta</taxon>
        <taxon>core chlorophytes</taxon>
        <taxon>Chlorophyceae</taxon>
        <taxon>CS clade</taxon>
        <taxon>Chlamydomonadales</taxon>
        <taxon>Astrephomenaceae</taxon>
        <taxon>Astrephomene</taxon>
    </lineage>
</organism>
<feature type="region of interest" description="Disordered" evidence="2">
    <location>
        <begin position="1"/>
        <end position="37"/>
    </location>
</feature>
<dbReference type="PROSITE" id="PS00018">
    <property type="entry name" value="EF_HAND_1"/>
    <property type="match status" value="1"/>
</dbReference>
<protein>
    <recommendedName>
        <fullName evidence="4">EF-hand domain-containing protein</fullName>
    </recommendedName>
</protein>
<proteinExistence type="predicted"/>
<evidence type="ECO:0000259" key="4">
    <source>
        <dbReference type="PROSITE" id="PS50222"/>
    </source>
</evidence>
<dbReference type="InterPro" id="IPR018247">
    <property type="entry name" value="EF_Hand_1_Ca_BS"/>
</dbReference>
<reference evidence="5 6" key="1">
    <citation type="journal article" date="2021" name="Sci. Rep.">
        <title>Genome sequencing of the multicellular alga Astrephomene provides insights into convergent evolution of germ-soma differentiation.</title>
        <authorList>
            <person name="Yamashita S."/>
            <person name="Yamamoto K."/>
            <person name="Matsuzaki R."/>
            <person name="Suzuki S."/>
            <person name="Yamaguchi H."/>
            <person name="Hirooka S."/>
            <person name="Minakuchi Y."/>
            <person name="Miyagishima S."/>
            <person name="Kawachi M."/>
            <person name="Toyoda A."/>
            <person name="Nozaki H."/>
        </authorList>
    </citation>
    <scope>NUCLEOTIDE SEQUENCE [LARGE SCALE GENOMIC DNA]</scope>
    <source>
        <strain evidence="5 6">NIES-4017</strain>
    </source>
</reference>
<dbReference type="EMBL" id="BMAR01000001">
    <property type="protein sequence ID" value="GFR39710.1"/>
    <property type="molecule type" value="Genomic_DNA"/>
</dbReference>
<dbReference type="SMART" id="SM00054">
    <property type="entry name" value="EFh"/>
    <property type="match status" value="1"/>
</dbReference>
<evidence type="ECO:0000313" key="5">
    <source>
        <dbReference type="EMBL" id="GFR39710.1"/>
    </source>
</evidence>
<accession>A0AAD3HGP4</accession>
<keyword evidence="1" id="KW-0106">Calcium</keyword>
<evidence type="ECO:0000256" key="2">
    <source>
        <dbReference type="SAM" id="MobiDB-lite"/>
    </source>
</evidence>
<dbReference type="PROSITE" id="PS50222">
    <property type="entry name" value="EF_HAND_2"/>
    <property type="match status" value="1"/>
</dbReference>
<evidence type="ECO:0000256" key="3">
    <source>
        <dbReference type="SAM" id="Phobius"/>
    </source>
</evidence>
<keyword evidence="3" id="KW-0812">Transmembrane</keyword>
<keyword evidence="3" id="KW-0472">Membrane</keyword>
<dbReference type="GO" id="GO:0005509">
    <property type="term" value="F:calcium ion binding"/>
    <property type="evidence" value="ECO:0007669"/>
    <property type="project" value="InterPro"/>
</dbReference>